<proteinExistence type="inferred from homology"/>
<dbReference type="GeneID" id="107421179"/>
<keyword evidence="8 10" id="KW-0927">Auxin signaling pathway</keyword>
<dbReference type="RefSeq" id="XP_024930322.3">
    <property type="nucleotide sequence ID" value="XM_025074554.3"/>
</dbReference>
<evidence type="ECO:0000313" key="14">
    <source>
        <dbReference type="RefSeq" id="XP_024930322.3"/>
    </source>
</evidence>
<comment type="function">
    <text evidence="9">Aux/IAA proteins are short-lived transcriptional factors that function as repressors of early auxin response genes at low auxin concentrations. Repression is thought to result from the interaction with auxin response factors (ARFs), proteins that bind to the auxin-responsive promoter element (AuxRE). Formation of heterodimers with ARF proteins may alter their ability to modulate early auxin response genes expression.</text>
</comment>
<sequence length="226" mass="25802">MELELGLALPVYNPIKFELLPKKISRRGGGCLESRNSCVKNKRSYEEAFGEIDVAASKTRPLLLWNGQPNEEDDRKGHDKEIDSETIISNVIRKDEEDAVLVGWPPIKSSRKKMLHVHGGGGFVQNKPRAKGNSSDGSNNSMYVKVKMEGVAITRKIDMRLYHSYHTLKNTLISMFSKYQRCNQNGGDYILTYQDKEGDWLLAADVPWKTFIESVQRLEIRRNWEG</sequence>
<evidence type="ECO:0000256" key="9">
    <source>
        <dbReference type="ARBA" id="ARBA00025283"/>
    </source>
</evidence>
<dbReference type="SUPFAM" id="SSF54277">
    <property type="entry name" value="CAD &amp; PB1 domains"/>
    <property type="match status" value="1"/>
</dbReference>
<evidence type="ECO:0000256" key="5">
    <source>
        <dbReference type="ARBA" id="ARBA00023015"/>
    </source>
</evidence>
<comment type="subunit">
    <text evidence="3 10">Homodimers and heterodimers.</text>
</comment>
<evidence type="ECO:0000256" key="2">
    <source>
        <dbReference type="ARBA" id="ARBA00006728"/>
    </source>
</evidence>
<dbReference type="Pfam" id="PF02309">
    <property type="entry name" value="AUX_IAA"/>
    <property type="match status" value="2"/>
</dbReference>
<keyword evidence="13" id="KW-1185">Reference proteome</keyword>
<evidence type="ECO:0000256" key="8">
    <source>
        <dbReference type="ARBA" id="ARBA00023294"/>
    </source>
</evidence>
<evidence type="ECO:0000313" key="13">
    <source>
        <dbReference type="Proteomes" id="UP001652623"/>
    </source>
</evidence>
<dbReference type="PANTHER" id="PTHR31734">
    <property type="entry name" value="AUXIN-RESPONSIVE PROTEIN IAA17"/>
    <property type="match status" value="1"/>
</dbReference>
<keyword evidence="4 10" id="KW-0678">Repressor</keyword>
<comment type="subcellular location">
    <subcellularLocation>
        <location evidence="1 10">Nucleus</location>
    </subcellularLocation>
</comment>
<dbReference type="GO" id="GO:0006355">
    <property type="term" value="P:regulation of DNA-templated transcription"/>
    <property type="evidence" value="ECO:0007669"/>
    <property type="project" value="InterPro"/>
</dbReference>
<dbReference type="InterPro" id="IPR003311">
    <property type="entry name" value="AUX_IAA"/>
</dbReference>
<evidence type="ECO:0000256" key="1">
    <source>
        <dbReference type="ARBA" id="ARBA00004123"/>
    </source>
</evidence>
<evidence type="ECO:0000256" key="4">
    <source>
        <dbReference type="ARBA" id="ARBA00022491"/>
    </source>
</evidence>
<dbReference type="PANTHER" id="PTHR31734:SF38">
    <property type="entry name" value="AUXIN-RESPONSIVE PROTEIN IAA29"/>
    <property type="match status" value="1"/>
</dbReference>
<keyword evidence="7 10" id="KW-0539">Nucleus</keyword>
<evidence type="ECO:0000256" key="3">
    <source>
        <dbReference type="ARBA" id="ARBA00011726"/>
    </source>
</evidence>
<keyword evidence="5 10" id="KW-0805">Transcription regulation</keyword>
<organism evidence="13 14">
    <name type="scientific">Ziziphus jujuba</name>
    <name type="common">Chinese jujube</name>
    <name type="synonym">Ziziphus sativa</name>
    <dbReference type="NCBI Taxonomy" id="326968"/>
    <lineage>
        <taxon>Eukaryota</taxon>
        <taxon>Viridiplantae</taxon>
        <taxon>Streptophyta</taxon>
        <taxon>Embryophyta</taxon>
        <taxon>Tracheophyta</taxon>
        <taxon>Spermatophyta</taxon>
        <taxon>Magnoliopsida</taxon>
        <taxon>eudicotyledons</taxon>
        <taxon>Gunneridae</taxon>
        <taxon>Pentapetalae</taxon>
        <taxon>rosids</taxon>
        <taxon>fabids</taxon>
        <taxon>Rosales</taxon>
        <taxon>Rhamnaceae</taxon>
        <taxon>Paliureae</taxon>
        <taxon>Ziziphus</taxon>
    </lineage>
</organism>
<gene>
    <name evidence="14" type="primary">LOC107421179</name>
</gene>
<dbReference type="FunCoup" id="A0A6P6G866">
    <property type="interactions" value="176"/>
</dbReference>
<dbReference type="InterPro" id="IPR033389">
    <property type="entry name" value="AUX/IAA_dom"/>
</dbReference>
<evidence type="ECO:0000256" key="10">
    <source>
        <dbReference type="RuleBase" id="RU004549"/>
    </source>
</evidence>
<dbReference type="InterPro" id="IPR053793">
    <property type="entry name" value="PB1-like"/>
</dbReference>
<evidence type="ECO:0000256" key="6">
    <source>
        <dbReference type="ARBA" id="ARBA00023163"/>
    </source>
</evidence>
<evidence type="ECO:0000256" key="11">
    <source>
        <dbReference type="SAM" id="MobiDB-lite"/>
    </source>
</evidence>
<dbReference type="InParanoid" id="A0A6P6G866"/>
<feature type="region of interest" description="Disordered" evidence="11">
    <location>
        <begin position="119"/>
        <end position="139"/>
    </location>
</feature>
<dbReference type="Gene3D" id="3.10.20.90">
    <property type="entry name" value="Phosphatidylinositol 3-kinase Catalytic Subunit, Chain A, domain 1"/>
    <property type="match status" value="1"/>
</dbReference>
<dbReference type="AlphaFoldDB" id="A0A6P6G866"/>
<comment type="similarity">
    <text evidence="2 10">Belongs to the Aux/IAA family.</text>
</comment>
<name>A0A6P6G866_ZIZJJ</name>
<protein>
    <recommendedName>
        <fullName evidence="10">Auxin-responsive protein</fullName>
    </recommendedName>
</protein>
<dbReference type="GO" id="GO:0005634">
    <property type="term" value="C:nucleus"/>
    <property type="evidence" value="ECO:0007669"/>
    <property type="project" value="UniProtKB-SubCell"/>
</dbReference>
<evidence type="ECO:0000256" key="7">
    <source>
        <dbReference type="ARBA" id="ARBA00023242"/>
    </source>
</evidence>
<reference evidence="14" key="1">
    <citation type="submission" date="2025-08" db="UniProtKB">
        <authorList>
            <consortium name="RefSeq"/>
        </authorList>
    </citation>
    <scope>IDENTIFICATION</scope>
    <source>
        <tissue evidence="14">Seedling</tissue>
    </source>
</reference>
<keyword evidence="6 10" id="KW-0804">Transcription</keyword>
<feature type="domain" description="PB1" evidence="12">
    <location>
        <begin position="141"/>
        <end position="226"/>
    </location>
</feature>
<dbReference type="GO" id="GO:0009734">
    <property type="term" value="P:auxin-activated signaling pathway"/>
    <property type="evidence" value="ECO:0007669"/>
    <property type="project" value="UniProtKB-UniRule"/>
</dbReference>
<accession>A0A6P6G866</accession>
<evidence type="ECO:0000259" key="12">
    <source>
        <dbReference type="PROSITE" id="PS51745"/>
    </source>
</evidence>
<dbReference type="Proteomes" id="UP001652623">
    <property type="component" value="Chromosome 5"/>
</dbReference>
<dbReference type="PROSITE" id="PS51745">
    <property type="entry name" value="PB1"/>
    <property type="match status" value="1"/>
</dbReference>